<protein>
    <submittedName>
        <fullName evidence="2">IPT/TIG domain-containing protein</fullName>
    </submittedName>
</protein>
<dbReference type="CDD" id="cd00063">
    <property type="entry name" value="FN3"/>
    <property type="match status" value="1"/>
</dbReference>
<dbReference type="PANTHER" id="PTHR22625:SF70">
    <property type="entry name" value="PLEXIN A, ISOFORM A"/>
    <property type="match status" value="1"/>
</dbReference>
<dbReference type="SUPFAM" id="SSF49265">
    <property type="entry name" value="Fibronectin type III"/>
    <property type="match status" value="1"/>
</dbReference>
<feature type="domain" description="Fibronectin type-III" evidence="1">
    <location>
        <begin position="1784"/>
        <end position="1871"/>
    </location>
</feature>
<organism evidence="2 3">
    <name type="scientific">Caminicella sporogenes DSM 14501</name>
    <dbReference type="NCBI Taxonomy" id="1121266"/>
    <lineage>
        <taxon>Bacteria</taxon>
        <taxon>Bacillati</taxon>
        <taxon>Bacillota</taxon>
        <taxon>Clostridia</taxon>
        <taxon>Peptostreptococcales</taxon>
        <taxon>Caminicellaceae</taxon>
        <taxon>Caminicella</taxon>
    </lineage>
</organism>
<dbReference type="InterPro" id="IPR013783">
    <property type="entry name" value="Ig-like_fold"/>
</dbReference>
<name>A0A1M6PRC8_9FIRM</name>
<dbReference type="Gene3D" id="2.60.40.10">
    <property type="entry name" value="Immunoglobulins"/>
    <property type="match status" value="6"/>
</dbReference>
<dbReference type="SMART" id="SM00060">
    <property type="entry name" value="FN3"/>
    <property type="match status" value="1"/>
</dbReference>
<dbReference type="Pfam" id="PF00041">
    <property type="entry name" value="fn3"/>
    <property type="match status" value="1"/>
</dbReference>
<dbReference type="InterPro" id="IPR036116">
    <property type="entry name" value="FN3_sf"/>
</dbReference>
<dbReference type="PANTHER" id="PTHR22625">
    <property type="entry name" value="PLEXIN"/>
    <property type="match status" value="1"/>
</dbReference>
<dbReference type="SUPFAM" id="SSF81296">
    <property type="entry name" value="E set domains"/>
    <property type="match status" value="4"/>
</dbReference>
<dbReference type="InterPro" id="IPR003961">
    <property type="entry name" value="FN3_dom"/>
</dbReference>
<dbReference type="STRING" id="1121266.SAMN02745883_01276"/>
<keyword evidence="3" id="KW-1185">Reference proteome</keyword>
<reference evidence="2 3" key="1">
    <citation type="submission" date="2016-11" db="EMBL/GenBank/DDBJ databases">
        <authorList>
            <person name="Jaros S."/>
            <person name="Januszkiewicz K."/>
            <person name="Wedrychowicz H."/>
        </authorList>
    </citation>
    <scope>NUCLEOTIDE SEQUENCE [LARGE SCALE GENOMIC DNA]</scope>
    <source>
        <strain evidence="2 3">DSM 14501</strain>
    </source>
</reference>
<dbReference type="InterPro" id="IPR031148">
    <property type="entry name" value="Plexin"/>
</dbReference>
<dbReference type="Pfam" id="PF01833">
    <property type="entry name" value="TIG"/>
    <property type="match status" value="3"/>
</dbReference>
<dbReference type="EMBL" id="FRAJ01000009">
    <property type="protein sequence ID" value="SHK10524.1"/>
    <property type="molecule type" value="Genomic_DNA"/>
</dbReference>
<dbReference type="SMART" id="SM00429">
    <property type="entry name" value="IPT"/>
    <property type="match status" value="4"/>
</dbReference>
<accession>A0A1M6PRC8</accession>
<dbReference type="PROSITE" id="PS50853">
    <property type="entry name" value="FN3"/>
    <property type="match status" value="1"/>
</dbReference>
<evidence type="ECO:0000259" key="1">
    <source>
        <dbReference type="PROSITE" id="PS50853"/>
    </source>
</evidence>
<dbReference type="RefSeq" id="WP_072966704.1">
    <property type="nucleotide sequence ID" value="NZ_FRAJ01000009.1"/>
</dbReference>
<dbReference type="InterPro" id="IPR014756">
    <property type="entry name" value="Ig_E-set"/>
</dbReference>
<gene>
    <name evidence="2" type="ORF">SAMN02745883_01276</name>
</gene>
<dbReference type="Proteomes" id="UP000184082">
    <property type="component" value="Unassembled WGS sequence"/>
</dbReference>
<dbReference type="CDD" id="cd00102">
    <property type="entry name" value="IPT"/>
    <property type="match status" value="3"/>
</dbReference>
<sequence length="2078" mass="230973">MNIFKRILAVVVSLIMIFTGLPLSDILAYGFDSQNFKVDKVEIYKVYDRNRNPKSMILSIRGVNLKDAQIFINTDVGAYIPLTDRQINEEYLLQFGLNENQIGKTILIGNVSIEINEGEMPTLSGITRTVERGKDDLVISGANLDKIKDNDEINARYGKGSSQTYFAPSYFNDSSQVTIPKPTGELGLQNIVFEKKTTVKKDFPEYADTDVSVEVRYTYEDQFRFVDELSNLSDLNIFPNRGEKGDKVYFTAKTLDNYDVFFLKKIDGTEPYTRENMGKNKTFKQDSGANEDEDVLTVEVPDIEIGEYYIVLTNAISDNGDPMEEINQTYVVRVDNSDPSSPPEKFYVIDGSTKPSILGVQPNSGPDTGQKTTITGEFLGTLKIPEFKPNDESKFTARVESPIGDADKETLKISYDDDDIQGNVIGKYRDFDVESVERTISVIIGGRATFAADSSGEKYDYSFTDTLDTIQIFTPQINDAEENPVKDVVIEITTTFKTSDGKSIVLKDRAEMKDGYTYVPSKITPKIKEVVPNKIHVEKSGDKYSPKEITIGIYGENFTVHKFVYGDDNTEITRYPIIDLGPEIHLNPNEDSTIELKVFNEQGQELDGTEGLEMGSKILVKIPANKLITNLGKTYVRVTNPVRNSLNPGIYDQLADAIMFVLPAENKIPVISEVTPNVVTVDGGEEVCIEGSNFQDGVKVFIDGMEVENIKRSEDGKEITFTAPPGREGETQLIVMNVEGGMDTYPFTYVTTYTNPKIIDFSPKKGNTGTLVVVEGDNFLKPDPTASEDEIFKLIGTRILLEGKDINEYNRDPETRKIELTKYSAPSGKELIKLTLDGSVEAEDYYHSIVLKDEENKKFYIVDVDADGNVVISDGVNENYKIINDGGSLKAEREGVGLLDVSVYSDKITIGTKELLIMTPFLIQDGEIVGDNVKVFSKNKIYFKVPILNVDGYYDVTVVNHDTKKDSKIDEEGFYYYRQPQSNPEITEIEPSQGSTEGGYSITIKGNEFVDDGTNKTKVIINGIEISEEDIWVSIDGKEISVVVPPYPGDLRKEYDTDRLTVPVVVVNPDGGSASKEDGFTYVVPISNPQISEVFPKNGSAAGGDIVEISGTDFRYFEPYDDDNRDQERNSDEKFQNLNKTFEDENGISNDWDDLLKNPVRDNVDLREPKDIDHKIFDKYYSSPILPKVFFGGKEAKIVEFGVGYIKVITPPNEAGEVDLYIVNNDSGVSNKVKFTYEASNPIIKEIVPNEGRKQGKDKIEISGENFKESSMNIYGYDESNNIHLNTKFMTKVRFGDITNKDIPRDEENSGLINNGRTTVKFDGGLTVEYNANDKILNVRIESGDSIYEIPEGIHGYEGSEVYIPVSMLKDKSGNIYAGYELIRVYVDDRRLFVERGYAPEVIYESSGKIIAISPSYYTIGTVSLTVINPDGGEAKGEFTYKNPDSKPRITDITKDGRPPIQIEDNGIIKRVIEVTYKGGNIISIIGDDFRENAIIKIGDILTLEPSNIDYSLPGKMTFTMPAVSEDNTQILYRVVVVNEDGGVASSDEAQPPIYIRFIKVETSPSIEEVTPNVGPASGGTEVIIKGKNFIKEMEGRNLSVFFGEVKVPDEDFEVIDYKTIKVYKTPPNTAGTVDVKVENPDGALSSPSGSFTYISSPKVIAVVDPNDSYETARIRSISVKGGQKVKIKGSGFIEGAKVVFAPEIEKIESDENASGDTIYINGLAYRLVSGNYATEIEFIDGETLTVVTPEGKLNTKGVIVINPDGGATQVYEDIIYGLPEVASPSGVSAELVYDRYIKIHWNEVADVNEYEIYVVKNDREYEFIGSTKLTSFLYEELEPHTRYKFVVKAIGEYGSSKYSEESNEVKTGRRVGPEDDDEGLVENSKFEKIGNIAQVIIGTSDYDDEDIVIDLTKGNLVGSKEVVISMPAEVVASTDAKDIIVNGEDFRVKFNPKSFYSSKIDDNKRDEDSGVRFTIKPSENINMIGNSKSLSSVYELSADIFIGSEMFEISYLIAPVEVTLDVDIAKARMRKMKAVSLSLYDSYEDKWIPIAMASDGDMSVTGLADSLGKFTIIGSRK</sequence>
<evidence type="ECO:0000313" key="2">
    <source>
        <dbReference type="EMBL" id="SHK10524.1"/>
    </source>
</evidence>
<evidence type="ECO:0000313" key="3">
    <source>
        <dbReference type="Proteomes" id="UP000184082"/>
    </source>
</evidence>
<proteinExistence type="predicted"/>
<dbReference type="GO" id="GO:0017154">
    <property type="term" value="F:semaphorin receptor activity"/>
    <property type="evidence" value="ECO:0007669"/>
    <property type="project" value="InterPro"/>
</dbReference>
<dbReference type="InterPro" id="IPR002909">
    <property type="entry name" value="IPT_dom"/>
</dbReference>